<sequence length="322" mass="33869">MPFVLSTPGTCISPSSGTGTEVSIPYANSILESDPFASLETHMSLSSGVGPEVSVPHTNLISASDLFGTTVSAGSSFTDLLFSNDWPFNDFDGSWGDFGDFATTLPQGLAILDAQPQPTSLNYVPPTAEDMVTPHTCSNMFTQPQLSLSRVPSPGMTGELALILGQTSSSSSHHFGTSAQPTSSFPPIEPNWIFPAPESSTGQTSPLPSDSCNHQPNIIAQPAQTIPFIDLNWNFPQAAPESLIPGQTTLASNSRDSPINIVAQPTPSLPPISPNWIFPQPSSESSMPGPTSSLPSNSPQTTTLPVTEAVTTEDFTLHGQSK</sequence>
<feature type="region of interest" description="Disordered" evidence="1">
    <location>
        <begin position="264"/>
        <end position="322"/>
    </location>
</feature>
<accession>A0A8I2YD64</accession>
<feature type="compositionally biased region" description="Low complexity" evidence="1">
    <location>
        <begin position="281"/>
        <end position="293"/>
    </location>
</feature>
<organism evidence="2 3">
    <name type="scientific">Boletus reticuloceps</name>
    <dbReference type="NCBI Taxonomy" id="495285"/>
    <lineage>
        <taxon>Eukaryota</taxon>
        <taxon>Fungi</taxon>
        <taxon>Dikarya</taxon>
        <taxon>Basidiomycota</taxon>
        <taxon>Agaricomycotina</taxon>
        <taxon>Agaricomycetes</taxon>
        <taxon>Agaricomycetidae</taxon>
        <taxon>Boletales</taxon>
        <taxon>Boletineae</taxon>
        <taxon>Boletaceae</taxon>
        <taxon>Boletoideae</taxon>
        <taxon>Boletus</taxon>
    </lineage>
</organism>
<dbReference type="EMBL" id="JAGFBS010000068">
    <property type="protein sequence ID" value="KAG6369718.1"/>
    <property type="molecule type" value="Genomic_DNA"/>
</dbReference>
<dbReference type="AlphaFoldDB" id="A0A8I2YD64"/>
<gene>
    <name evidence="2" type="ORF">JVT61DRAFT_13646</name>
</gene>
<keyword evidence="3" id="KW-1185">Reference proteome</keyword>
<name>A0A8I2YD64_9AGAM</name>
<proteinExistence type="predicted"/>
<evidence type="ECO:0000313" key="2">
    <source>
        <dbReference type="EMBL" id="KAG6369718.1"/>
    </source>
</evidence>
<feature type="compositionally biased region" description="Low complexity" evidence="1">
    <location>
        <begin position="301"/>
        <end position="313"/>
    </location>
</feature>
<comment type="caution">
    <text evidence="2">The sequence shown here is derived from an EMBL/GenBank/DDBJ whole genome shotgun (WGS) entry which is preliminary data.</text>
</comment>
<evidence type="ECO:0000313" key="3">
    <source>
        <dbReference type="Proteomes" id="UP000683000"/>
    </source>
</evidence>
<evidence type="ECO:0000256" key="1">
    <source>
        <dbReference type="SAM" id="MobiDB-lite"/>
    </source>
</evidence>
<dbReference type="Proteomes" id="UP000683000">
    <property type="component" value="Unassembled WGS sequence"/>
</dbReference>
<protein>
    <submittedName>
        <fullName evidence="2">Uncharacterized protein</fullName>
    </submittedName>
</protein>
<reference evidence="2" key="1">
    <citation type="submission" date="2021-03" db="EMBL/GenBank/DDBJ databases">
        <title>Evolutionary innovations through gain and loss of genes in the ectomycorrhizal Boletales.</title>
        <authorList>
            <person name="Wu G."/>
            <person name="Miyauchi S."/>
            <person name="Morin E."/>
            <person name="Yang Z.-L."/>
            <person name="Xu J."/>
            <person name="Martin F.M."/>
        </authorList>
    </citation>
    <scope>NUCLEOTIDE SEQUENCE</scope>
    <source>
        <strain evidence="2">BR01</strain>
    </source>
</reference>